<comment type="caution">
    <text evidence="2">The sequence shown here is derived from an EMBL/GenBank/DDBJ whole genome shotgun (WGS) entry which is preliminary data.</text>
</comment>
<organism evidence="2 3">
    <name type="scientific">Leucobacter komagatae</name>
    <dbReference type="NCBI Taxonomy" id="55969"/>
    <lineage>
        <taxon>Bacteria</taxon>
        <taxon>Bacillati</taxon>
        <taxon>Actinomycetota</taxon>
        <taxon>Actinomycetes</taxon>
        <taxon>Micrococcales</taxon>
        <taxon>Microbacteriaceae</taxon>
        <taxon>Leucobacter</taxon>
    </lineage>
</organism>
<keyword evidence="1" id="KW-0812">Transmembrane</keyword>
<protein>
    <submittedName>
        <fullName evidence="2">Flp pilus assembly protein TadG</fullName>
    </submittedName>
</protein>
<keyword evidence="3" id="KW-1185">Reference proteome</keyword>
<reference evidence="2 3" key="1">
    <citation type="submission" date="2019-06" db="EMBL/GenBank/DDBJ databases">
        <title>Sequencing the genomes of 1000 actinobacteria strains.</title>
        <authorList>
            <person name="Klenk H.-P."/>
        </authorList>
    </citation>
    <scope>NUCLEOTIDE SEQUENCE [LARGE SCALE GENOMIC DNA]</scope>
    <source>
        <strain evidence="2 3">DSM 8803</strain>
    </source>
</reference>
<sequence length="136" mass="13621">MGAMFAALRALWADRRGAVTAEFAVAIPAMLIVLGLAIGAVQLSAQRVALTALAGDVARLEARGDDRLAAARISEHAGSPLLSRSTAGGILCVAATSSPRAGLLAGIRVTGRGCAAITAEGAFARDGPGDTDRPVT</sequence>
<evidence type="ECO:0000313" key="2">
    <source>
        <dbReference type="EMBL" id="TQL44552.1"/>
    </source>
</evidence>
<feature type="transmembrane region" description="Helical" evidence="1">
    <location>
        <begin position="23"/>
        <end position="43"/>
    </location>
</feature>
<name>A0A542Y8Y9_9MICO</name>
<evidence type="ECO:0000256" key="1">
    <source>
        <dbReference type="SAM" id="Phobius"/>
    </source>
</evidence>
<keyword evidence="1" id="KW-1133">Transmembrane helix</keyword>
<dbReference type="Proteomes" id="UP000319094">
    <property type="component" value="Unassembled WGS sequence"/>
</dbReference>
<evidence type="ECO:0000313" key="3">
    <source>
        <dbReference type="Proteomes" id="UP000319094"/>
    </source>
</evidence>
<dbReference type="AlphaFoldDB" id="A0A542Y8Y9"/>
<dbReference type="EMBL" id="VFON01000001">
    <property type="protein sequence ID" value="TQL44552.1"/>
    <property type="molecule type" value="Genomic_DNA"/>
</dbReference>
<gene>
    <name evidence="2" type="ORF">FB468_2612</name>
</gene>
<accession>A0A542Y8Y9</accession>
<keyword evidence="1" id="KW-0472">Membrane</keyword>
<proteinExistence type="predicted"/>